<protein>
    <submittedName>
        <fullName evidence="1">14205_t:CDS:1</fullName>
    </submittedName>
</protein>
<organism evidence="1 2">
    <name type="scientific">Ambispora leptoticha</name>
    <dbReference type="NCBI Taxonomy" id="144679"/>
    <lineage>
        <taxon>Eukaryota</taxon>
        <taxon>Fungi</taxon>
        <taxon>Fungi incertae sedis</taxon>
        <taxon>Mucoromycota</taxon>
        <taxon>Glomeromycotina</taxon>
        <taxon>Glomeromycetes</taxon>
        <taxon>Archaeosporales</taxon>
        <taxon>Ambisporaceae</taxon>
        <taxon>Ambispora</taxon>
    </lineage>
</organism>
<reference evidence="1" key="1">
    <citation type="submission" date="2021-06" db="EMBL/GenBank/DDBJ databases">
        <authorList>
            <person name="Kallberg Y."/>
            <person name="Tangrot J."/>
            <person name="Rosling A."/>
        </authorList>
    </citation>
    <scope>NUCLEOTIDE SEQUENCE</scope>
    <source>
        <strain evidence="1">FL130A</strain>
    </source>
</reference>
<evidence type="ECO:0000313" key="2">
    <source>
        <dbReference type="Proteomes" id="UP000789508"/>
    </source>
</evidence>
<comment type="caution">
    <text evidence="1">The sequence shown here is derived from an EMBL/GenBank/DDBJ whole genome shotgun (WGS) entry which is preliminary data.</text>
</comment>
<gene>
    <name evidence="1" type="ORF">ALEPTO_LOCUS8702</name>
</gene>
<dbReference type="Proteomes" id="UP000789508">
    <property type="component" value="Unassembled WGS sequence"/>
</dbReference>
<proteinExistence type="predicted"/>
<accession>A0A9N9CTD5</accession>
<dbReference type="EMBL" id="CAJVPS010005368">
    <property type="protein sequence ID" value="CAG8614421.1"/>
    <property type="molecule type" value="Genomic_DNA"/>
</dbReference>
<dbReference type="AlphaFoldDB" id="A0A9N9CTD5"/>
<keyword evidence="2" id="KW-1185">Reference proteome</keyword>
<name>A0A9N9CTD5_9GLOM</name>
<sequence>MFFPVSDVSAWQTAWGIYVKITNRNDYAGSGVEIEGAIAGIKFVIRCMNWEPTPSENWKESSPGIREGRSVFW</sequence>
<evidence type="ECO:0000313" key="1">
    <source>
        <dbReference type="EMBL" id="CAG8614421.1"/>
    </source>
</evidence>